<dbReference type="AlphaFoldDB" id="A0A844YR05"/>
<gene>
    <name evidence="3" type="ORF">GRI99_03900</name>
</gene>
<dbReference type="Pfam" id="PF00565">
    <property type="entry name" value="SNase"/>
    <property type="match status" value="1"/>
</dbReference>
<dbReference type="InterPro" id="IPR016071">
    <property type="entry name" value="Staphylococal_nuclease_OB-fold"/>
</dbReference>
<dbReference type="RefSeq" id="WP_160770648.1">
    <property type="nucleotide sequence ID" value="NZ_WTYV01000001.1"/>
</dbReference>
<proteinExistence type="predicted"/>
<keyword evidence="1" id="KW-0732">Signal</keyword>
<dbReference type="Proteomes" id="UP000466966">
    <property type="component" value="Unassembled WGS sequence"/>
</dbReference>
<accession>A0A844YR05</accession>
<dbReference type="EMBL" id="WTYV01000001">
    <property type="protein sequence ID" value="MXO70775.1"/>
    <property type="molecule type" value="Genomic_DNA"/>
</dbReference>
<keyword evidence="4" id="KW-1185">Reference proteome</keyword>
<dbReference type="SUPFAM" id="SSF50199">
    <property type="entry name" value="Staphylococcal nuclease"/>
    <property type="match status" value="1"/>
</dbReference>
<reference evidence="3 4" key="1">
    <citation type="submission" date="2019-12" db="EMBL/GenBank/DDBJ databases">
        <title>Genomic-based taxomic classification of the family Erythrobacteraceae.</title>
        <authorList>
            <person name="Xu L."/>
        </authorList>
    </citation>
    <scope>NUCLEOTIDE SEQUENCE [LARGE SCALE GENOMIC DNA]</scope>
    <source>
        <strain evidence="3 4">M0322</strain>
    </source>
</reference>
<evidence type="ECO:0000259" key="2">
    <source>
        <dbReference type="PROSITE" id="PS50830"/>
    </source>
</evidence>
<dbReference type="PROSITE" id="PS50830">
    <property type="entry name" value="TNASE_3"/>
    <property type="match status" value="1"/>
</dbReference>
<feature type="domain" description="TNase-like" evidence="2">
    <location>
        <begin position="44"/>
        <end position="132"/>
    </location>
</feature>
<organism evidence="3 4">
    <name type="scientific">Alteraurantiacibacter buctensis</name>
    <dbReference type="NCBI Taxonomy" id="1503981"/>
    <lineage>
        <taxon>Bacteria</taxon>
        <taxon>Pseudomonadati</taxon>
        <taxon>Pseudomonadota</taxon>
        <taxon>Alphaproteobacteria</taxon>
        <taxon>Sphingomonadales</taxon>
        <taxon>Erythrobacteraceae</taxon>
        <taxon>Alteraurantiacibacter</taxon>
    </lineage>
</organism>
<comment type="caution">
    <text evidence="3">The sequence shown here is derived from an EMBL/GenBank/DDBJ whole genome shotgun (WGS) entry which is preliminary data.</text>
</comment>
<dbReference type="InterPro" id="IPR035437">
    <property type="entry name" value="SNase_OB-fold_sf"/>
</dbReference>
<name>A0A844YR05_9SPHN</name>
<evidence type="ECO:0000313" key="4">
    <source>
        <dbReference type="Proteomes" id="UP000466966"/>
    </source>
</evidence>
<feature type="chain" id="PRO_5032377843" evidence="1">
    <location>
        <begin position="25"/>
        <end position="150"/>
    </location>
</feature>
<evidence type="ECO:0000256" key="1">
    <source>
        <dbReference type="SAM" id="SignalP"/>
    </source>
</evidence>
<dbReference type="OrthoDB" id="7469880at2"/>
<dbReference type="Gene3D" id="2.40.50.90">
    <property type="match status" value="1"/>
</dbReference>
<feature type="signal peptide" evidence="1">
    <location>
        <begin position="1"/>
        <end position="24"/>
    </location>
</feature>
<evidence type="ECO:0000313" key="3">
    <source>
        <dbReference type="EMBL" id="MXO70775.1"/>
    </source>
</evidence>
<sequence>MLRLAIPAALLPALLAFAPAPLGAQEVRATQFAPCGSGPRQTCVVDGDTLWLDGAKIRLADINTPEVSQPGCAGERALGEAATRRLIALLNAGPFTLERQGSRDADRYGRLLRVASRNGVSLGQVLVAEGLAEHWQGRRSDWCAGALAAR</sequence>
<protein>
    <submittedName>
        <fullName evidence="3">Thermonuclease family protein</fullName>
    </submittedName>
</protein>